<keyword evidence="9 11" id="KW-0472">Membrane</keyword>
<evidence type="ECO:0000256" key="9">
    <source>
        <dbReference type="ARBA" id="ARBA00023136"/>
    </source>
</evidence>
<comment type="subcellular location">
    <subcellularLocation>
        <location evidence="1">Membrane</location>
        <topology evidence="1">Multi-pass membrane protein</topology>
    </subcellularLocation>
</comment>
<comment type="similarity">
    <text evidence="2">Belongs to the TrkH potassium transport family.</text>
</comment>
<proteinExistence type="inferred from homology"/>
<evidence type="ECO:0000256" key="1">
    <source>
        <dbReference type="ARBA" id="ARBA00004141"/>
    </source>
</evidence>
<feature type="transmembrane region" description="Helical" evidence="11">
    <location>
        <begin position="404"/>
        <end position="427"/>
    </location>
</feature>
<evidence type="ECO:0000256" key="4">
    <source>
        <dbReference type="ARBA" id="ARBA00022538"/>
    </source>
</evidence>
<dbReference type="GO" id="GO:0140107">
    <property type="term" value="F:high-affinity potassium ion transmembrane transporter activity"/>
    <property type="evidence" value="ECO:0007669"/>
    <property type="project" value="TreeGrafter"/>
</dbReference>
<dbReference type="InterPro" id="IPR003445">
    <property type="entry name" value="Cat_transpt"/>
</dbReference>
<keyword evidence="3" id="KW-0813">Transport</keyword>
<dbReference type="OrthoDB" id="9999863at2759"/>
<dbReference type="GO" id="GO:1990573">
    <property type="term" value="P:potassium ion import across plasma membrane"/>
    <property type="evidence" value="ECO:0007669"/>
    <property type="project" value="TreeGrafter"/>
</dbReference>
<feature type="region of interest" description="Disordered" evidence="10">
    <location>
        <begin position="177"/>
        <end position="199"/>
    </location>
</feature>
<dbReference type="GO" id="GO:0005886">
    <property type="term" value="C:plasma membrane"/>
    <property type="evidence" value="ECO:0007669"/>
    <property type="project" value="InterPro"/>
</dbReference>
<dbReference type="PIRSF" id="PIRSF002450">
    <property type="entry name" value="K+_transpter_TRK"/>
    <property type="match status" value="1"/>
</dbReference>
<keyword evidence="13" id="KW-1185">Reference proteome</keyword>
<dbReference type="InterPro" id="IPR004773">
    <property type="entry name" value="K/Na_transp_Trk1/HKT1"/>
</dbReference>
<dbReference type="eggNOG" id="KOG1341">
    <property type="taxonomic scope" value="Eukaryota"/>
</dbReference>
<dbReference type="NCBIfam" id="TIGR00934">
    <property type="entry name" value="2a38euk"/>
    <property type="match status" value="1"/>
</dbReference>
<dbReference type="PANTHER" id="PTHR31064">
    <property type="entry name" value="POTASSIUM TRANSPORT PROTEIN DDB_G0292412-RELATED"/>
    <property type="match status" value="1"/>
</dbReference>
<keyword evidence="6" id="KW-0630">Potassium</keyword>
<dbReference type="HOGENOM" id="CLU_005947_5_0_1"/>
<feature type="transmembrane region" description="Helical" evidence="11">
    <location>
        <begin position="355"/>
        <end position="383"/>
    </location>
</feature>
<feature type="transmembrane region" description="Helical" evidence="11">
    <location>
        <begin position="279"/>
        <end position="303"/>
    </location>
</feature>
<name>R0KJS0_EXST2</name>
<keyword evidence="5 11" id="KW-0812">Transmembrane</keyword>
<dbReference type="Pfam" id="PF02386">
    <property type="entry name" value="TrkH"/>
    <property type="match status" value="1"/>
</dbReference>
<evidence type="ECO:0000256" key="5">
    <source>
        <dbReference type="ARBA" id="ARBA00022692"/>
    </source>
</evidence>
<keyword evidence="7 11" id="KW-1133">Transmembrane helix</keyword>
<protein>
    <recommendedName>
        <fullName evidence="14">Potassium transport protein</fullName>
    </recommendedName>
</protein>
<dbReference type="PANTHER" id="PTHR31064:SF5">
    <property type="entry name" value="POTASSIUM ION TRANSPORTER (EUROFUNG)"/>
    <property type="match status" value="1"/>
</dbReference>
<dbReference type="InterPro" id="IPR051143">
    <property type="entry name" value="TrkH_K-transport"/>
</dbReference>
<evidence type="ECO:0000313" key="13">
    <source>
        <dbReference type="Proteomes" id="UP000016935"/>
    </source>
</evidence>
<reference evidence="12 13" key="2">
    <citation type="journal article" date="2013" name="PLoS Genet.">
        <title>Comparative genome structure, secondary metabolite, and effector coding capacity across Cochliobolus pathogens.</title>
        <authorList>
            <person name="Condon B.J."/>
            <person name="Leng Y."/>
            <person name="Wu D."/>
            <person name="Bushley K.E."/>
            <person name="Ohm R.A."/>
            <person name="Otillar R."/>
            <person name="Martin J."/>
            <person name="Schackwitz W."/>
            <person name="Grimwood J."/>
            <person name="MohdZainudin N."/>
            <person name="Xue C."/>
            <person name="Wang R."/>
            <person name="Manning V.A."/>
            <person name="Dhillon B."/>
            <person name="Tu Z.J."/>
            <person name="Steffenson B.J."/>
            <person name="Salamov A."/>
            <person name="Sun H."/>
            <person name="Lowry S."/>
            <person name="LaButti K."/>
            <person name="Han J."/>
            <person name="Copeland A."/>
            <person name="Lindquist E."/>
            <person name="Barry K."/>
            <person name="Schmutz J."/>
            <person name="Baker S.E."/>
            <person name="Ciuffetti L.M."/>
            <person name="Grigoriev I.V."/>
            <person name="Zhong S."/>
            <person name="Turgeon B.G."/>
        </authorList>
    </citation>
    <scope>NUCLEOTIDE SEQUENCE [LARGE SCALE GENOMIC DNA]</scope>
    <source>
        <strain evidence="13">28A</strain>
    </source>
</reference>
<keyword evidence="8" id="KW-0406">Ion transport</keyword>
<dbReference type="GO" id="GO:0030007">
    <property type="term" value="P:intracellular potassium ion homeostasis"/>
    <property type="evidence" value="ECO:0007669"/>
    <property type="project" value="InterPro"/>
</dbReference>
<reference evidence="12 13" key="1">
    <citation type="journal article" date="2012" name="PLoS Pathog.">
        <title>Diverse lifestyles and strategies of plant pathogenesis encoded in the genomes of eighteen Dothideomycetes fungi.</title>
        <authorList>
            <person name="Ohm R.A."/>
            <person name="Feau N."/>
            <person name="Henrissat B."/>
            <person name="Schoch C.L."/>
            <person name="Horwitz B.A."/>
            <person name="Barry K.W."/>
            <person name="Condon B.J."/>
            <person name="Copeland A.C."/>
            <person name="Dhillon B."/>
            <person name="Glaser F."/>
            <person name="Hesse C.N."/>
            <person name="Kosti I."/>
            <person name="LaButti K."/>
            <person name="Lindquist E.A."/>
            <person name="Lucas S."/>
            <person name="Salamov A.A."/>
            <person name="Bradshaw R.E."/>
            <person name="Ciuffetti L."/>
            <person name="Hamelin R.C."/>
            <person name="Kema G.H.J."/>
            <person name="Lawrence C."/>
            <person name="Scott J.A."/>
            <person name="Spatafora J.W."/>
            <person name="Turgeon B.G."/>
            <person name="de Wit P.J.G.M."/>
            <person name="Zhong S."/>
            <person name="Goodwin S.B."/>
            <person name="Grigoriev I.V."/>
        </authorList>
    </citation>
    <scope>NUCLEOTIDE SEQUENCE [LARGE SCALE GENOMIC DNA]</scope>
    <source>
        <strain evidence="13">28A</strain>
    </source>
</reference>
<dbReference type="GeneID" id="19395271"/>
<dbReference type="STRING" id="671987.R0KJS0"/>
<keyword evidence="4" id="KW-0633">Potassium transport</keyword>
<evidence type="ECO:0000256" key="6">
    <source>
        <dbReference type="ARBA" id="ARBA00022958"/>
    </source>
</evidence>
<accession>R0KJS0</accession>
<feature type="transmembrane region" description="Helical" evidence="11">
    <location>
        <begin position="12"/>
        <end position="31"/>
    </location>
</feature>
<dbReference type="EMBL" id="KB908548">
    <property type="protein sequence ID" value="EOA88247.1"/>
    <property type="molecule type" value="Genomic_DNA"/>
</dbReference>
<dbReference type="RefSeq" id="XP_008024280.1">
    <property type="nucleotide sequence ID" value="XM_008026089.1"/>
</dbReference>
<evidence type="ECO:0000256" key="8">
    <source>
        <dbReference type="ARBA" id="ARBA00023065"/>
    </source>
</evidence>
<dbReference type="AlphaFoldDB" id="R0KJS0"/>
<feature type="compositionally biased region" description="Basic and acidic residues" evidence="10">
    <location>
        <begin position="177"/>
        <end position="187"/>
    </location>
</feature>
<feature type="transmembrane region" description="Helical" evidence="11">
    <location>
        <begin position="65"/>
        <end position="86"/>
    </location>
</feature>
<organism evidence="12 13">
    <name type="scientific">Exserohilum turcicum (strain 28A)</name>
    <name type="common">Northern leaf blight fungus</name>
    <name type="synonym">Setosphaeria turcica</name>
    <dbReference type="NCBI Taxonomy" id="671987"/>
    <lineage>
        <taxon>Eukaryota</taxon>
        <taxon>Fungi</taxon>
        <taxon>Dikarya</taxon>
        <taxon>Ascomycota</taxon>
        <taxon>Pezizomycotina</taxon>
        <taxon>Dothideomycetes</taxon>
        <taxon>Pleosporomycetidae</taxon>
        <taxon>Pleosporales</taxon>
        <taxon>Pleosporineae</taxon>
        <taxon>Pleosporaceae</taxon>
        <taxon>Exserohilum</taxon>
    </lineage>
</organism>
<evidence type="ECO:0000256" key="11">
    <source>
        <dbReference type="SAM" id="Phobius"/>
    </source>
</evidence>
<evidence type="ECO:0000256" key="7">
    <source>
        <dbReference type="ARBA" id="ARBA00022989"/>
    </source>
</evidence>
<evidence type="ECO:0000256" key="2">
    <source>
        <dbReference type="ARBA" id="ARBA00009137"/>
    </source>
</evidence>
<sequence length="673" mass="75111">MWKPPINFITLHWAYILTVGILAFPVIYPYGNLSAIDTYYFGVSASTSSGLNPIDVKALKTYQQVWFYFTPIVTNLGFINIIVVIVRLRWFRQKLKDIPAAHIRPRSSLGKSTDPRIQVLANVADTRALESGLASEATVAEKKIEAGAEQSDASAAPRITFAPDPRHVVNEKGALRIAGPRDGDNDHTIASMSDDEDEDQIKPIAESSNPLRRAISETRSMSKATSVDRAVSSIFVLGSTPGVTSARRSEDNRSRQPSIDLKSLSREELGGVEHRALQVLLKIVVVYFFGLHLFGAICLIPWIHLAPAKYKDYLASQGQDKTWWAIYSAQTMIDNLGLTLTPDSMISFRDATWPMLIMSFLAFAGNTFYPVFLRLVIWIMWKLAPQDSSLSESLRFLLDHPRRCYTLLFPSAATWILAAILFILNFLDTLLIVILDLNNPEVNVLPGGPRVLAALFQSASSRHTGTASFNLANVNPAVQFSLLVMMYISVYPIAISIRMSESYEESSVGLYAADESLDEKNDSKTYMINRMRNQLSFDLWYIFLGVFCICTVESKRITNPNDPAFSVFSIFFEVVSAYGNVGLSLGYPTNLASLSGEYTVFGKVVICAMMLRGRHRGLPYALDRAINLPSDLVTEDEADKYKDDETESAAVSQIVHEETRLERGRRLMRSLTQ</sequence>
<gene>
    <name evidence="12" type="ORF">SETTUDRAFT_108086</name>
</gene>
<dbReference type="Proteomes" id="UP000016935">
    <property type="component" value="Unassembled WGS sequence"/>
</dbReference>
<evidence type="ECO:0008006" key="14">
    <source>
        <dbReference type="Google" id="ProtNLM"/>
    </source>
</evidence>
<evidence type="ECO:0000256" key="3">
    <source>
        <dbReference type="ARBA" id="ARBA00022448"/>
    </source>
</evidence>
<evidence type="ECO:0000313" key="12">
    <source>
        <dbReference type="EMBL" id="EOA88247.1"/>
    </source>
</evidence>
<evidence type="ECO:0000256" key="10">
    <source>
        <dbReference type="SAM" id="MobiDB-lite"/>
    </source>
</evidence>
<dbReference type="InterPro" id="IPR015958">
    <property type="entry name" value="Trk1_fungi"/>
</dbReference>